<feature type="compositionally biased region" description="Low complexity" evidence="1">
    <location>
        <begin position="480"/>
        <end position="499"/>
    </location>
</feature>
<keyword evidence="2" id="KW-1185">Reference proteome</keyword>
<evidence type="ECO:0000313" key="3">
    <source>
        <dbReference type="WBParaSite" id="PSU_v2.g10587.t1"/>
    </source>
</evidence>
<evidence type="ECO:0000256" key="1">
    <source>
        <dbReference type="SAM" id="MobiDB-lite"/>
    </source>
</evidence>
<dbReference type="AlphaFoldDB" id="A0A914XUE3"/>
<feature type="compositionally biased region" description="Low complexity" evidence="1">
    <location>
        <begin position="293"/>
        <end position="305"/>
    </location>
</feature>
<feature type="compositionally biased region" description="Basic and acidic residues" evidence="1">
    <location>
        <begin position="400"/>
        <end position="409"/>
    </location>
</feature>
<feature type="compositionally biased region" description="Polar residues" evidence="1">
    <location>
        <begin position="370"/>
        <end position="397"/>
    </location>
</feature>
<feature type="region of interest" description="Disordered" evidence="1">
    <location>
        <begin position="281"/>
        <end position="530"/>
    </location>
</feature>
<feature type="compositionally biased region" description="Low complexity" evidence="1">
    <location>
        <begin position="437"/>
        <end position="471"/>
    </location>
</feature>
<feature type="compositionally biased region" description="Low complexity" evidence="1">
    <location>
        <begin position="346"/>
        <end position="356"/>
    </location>
</feature>
<dbReference type="Proteomes" id="UP000887577">
    <property type="component" value="Unplaced"/>
</dbReference>
<feature type="compositionally biased region" description="Low complexity" evidence="1">
    <location>
        <begin position="518"/>
        <end position="530"/>
    </location>
</feature>
<feature type="compositionally biased region" description="Polar residues" evidence="1">
    <location>
        <begin position="314"/>
        <end position="338"/>
    </location>
</feature>
<accession>A0A914XUE3</accession>
<dbReference type="WBParaSite" id="PSU_v2.g10587.t1">
    <property type="protein sequence ID" value="PSU_v2.g10587.t1"/>
    <property type="gene ID" value="PSU_v2.g10587"/>
</dbReference>
<proteinExistence type="predicted"/>
<feature type="compositionally biased region" description="Acidic residues" evidence="1">
    <location>
        <begin position="500"/>
        <end position="513"/>
    </location>
</feature>
<evidence type="ECO:0000313" key="2">
    <source>
        <dbReference type="Proteomes" id="UP000887577"/>
    </source>
</evidence>
<organism evidence="2 3">
    <name type="scientific">Panagrolaimus superbus</name>
    <dbReference type="NCBI Taxonomy" id="310955"/>
    <lineage>
        <taxon>Eukaryota</taxon>
        <taxon>Metazoa</taxon>
        <taxon>Ecdysozoa</taxon>
        <taxon>Nematoda</taxon>
        <taxon>Chromadorea</taxon>
        <taxon>Rhabditida</taxon>
        <taxon>Tylenchina</taxon>
        <taxon>Panagrolaimomorpha</taxon>
        <taxon>Panagrolaimoidea</taxon>
        <taxon>Panagrolaimidae</taxon>
        <taxon>Panagrolaimus</taxon>
    </lineage>
</organism>
<name>A0A914XUE3_9BILA</name>
<protein>
    <submittedName>
        <fullName evidence="3">Uncharacterized protein</fullName>
    </submittedName>
</protein>
<reference evidence="3" key="1">
    <citation type="submission" date="2022-11" db="UniProtKB">
        <authorList>
            <consortium name="WormBaseParasite"/>
        </authorList>
    </citation>
    <scope>IDENTIFICATION</scope>
</reference>
<sequence length="530" mass="58043">MFNHNRSTLQASIPLRNAFHKTLFNINFISSRHLLKNLGRQIETESIGIQATPRLRNNRSQTSTVSKLNVGIQTSKKIQKNLWTLNASASAAVSEMKNVSTQTDFAATKSFSIFEERKALMKLIVLLVCKLSTKINGSRIRNGQIQTAKSEAVEEIPPEPVDLHAAQQFSNLRKKQIEQMRERLHQMAEERKEILELTNAKMIDPQKKPATVTPKSVVQQRITKKPDIAAFLEPISTSKIIQKSNPLSSTVTPYLTNYSSAPNPSFEFSTDKERIILSPDLLSAPTPQPHQPQPSSSTSEQQHPQTPTPAPTTSLEPNKSLPFSRQESVLSSIHSQAASEGELEELPSPIQSSEQSPIPPPSLRRKSYTLAETSQESVKSVSNFLEPSIFVPQQQQQRPKHVEIREPERSNTPIPPPKNVEIKSESTSVRTLEESTESSSASESSESTKKSSSSATSSSTTESSSSTSSDSTLKKPKPSSPTSSSSSSTLGEGSISTEESIQEEIPEALDSDADSAKDVSSISEASSISK</sequence>